<name>A0ACB8WFH0_9TELE</name>
<accession>A0ACB8WFH0</accession>
<proteinExistence type="predicted"/>
<evidence type="ECO:0000313" key="2">
    <source>
        <dbReference type="Proteomes" id="UP000831701"/>
    </source>
</evidence>
<sequence>MVSTMTESFFQKQFAPWGFDRLRSCHWLQLRAANGLAIPYIGYLELDVELCGKLHQLCSFGAFGPSLFDSLPVSKAPGPVIAALQQCHQSATSAQGSPTGSVRARGKCVVRVVRIPGGVIKLVASTCPEKFSGQSVLFEPPESGLPAGLLASPCLVQVVQGTVYVPVVNVGTTEVLLYPRTGLGVLSAVQVVSLPTGVTEVESSVATVSSQTVATSVLDRVEMLDLSLLSEQEQAGAKSLLRKYRSVFSAHDGDLGCTNLLCHDIPLLDDVPVRQRYCRIPPSEYEAVKAHINQLLESQVIRESSSPYASPIVLVRKKDGSLRLCVDYRLLSS</sequence>
<evidence type="ECO:0000313" key="1">
    <source>
        <dbReference type="EMBL" id="KAI3366509.1"/>
    </source>
</evidence>
<dbReference type="EMBL" id="CM041540">
    <property type="protein sequence ID" value="KAI3366509.1"/>
    <property type="molecule type" value="Genomic_DNA"/>
</dbReference>
<organism evidence="1 2">
    <name type="scientific">Scortum barcoo</name>
    <name type="common">barcoo grunter</name>
    <dbReference type="NCBI Taxonomy" id="214431"/>
    <lineage>
        <taxon>Eukaryota</taxon>
        <taxon>Metazoa</taxon>
        <taxon>Chordata</taxon>
        <taxon>Craniata</taxon>
        <taxon>Vertebrata</taxon>
        <taxon>Euteleostomi</taxon>
        <taxon>Actinopterygii</taxon>
        <taxon>Neopterygii</taxon>
        <taxon>Teleostei</taxon>
        <taxon>Neoteleostei</taxon>
        <taxon>Acanthomorphata</taxon>
        <taxon>Eupercaria</taxon>
        <taxon>Centrarchiformes</taxon>
        <taxon>Terapontoidei</taxon>
        <taxon>Terapontidae</taxon>
        <taxon>Scortum</taxon>
    </lineage>
</organism>
<comment type="caution">
    <text evidence="1">The sequence shown here is derived from an EMBL/GenBank/DDBJ whole genome shotgun (WGS) entry which is preliminary data.</text>
</comment>
<keyword evidence="2" id="KW-1185">Reference proteome</keyword>
<reference evidence="1" key="1">
    <citation type="submission" date="2022-04" db="EMBL/GenBank/DDBJ databases">
        <title>Jade perch genome.</title>
        <authorList>
            <person name="Chao B."/>
        </authorList>
    </citation>
    <scope>NUCLEOTIDE SEQUENCE</scope>
    <source>
        <strain evidence="1">CB-2022</strain>
    </source>
</reference>
<gene>
    <name evidence="1" type="ORF">L3Q82_000640</name>
</gene>
<protein>
    <submittedName>
        <fullName evidence="1">Uncharacterized protein</fullName>
    </submittedName>
</protein>
<dbReference type="Proteomes" id="UP000831701">
    <property type="component" value="Chromosome 10"/>
</dbReference>